<protein>
    <recommendedName>
        <fullName evidence="3">CCHC-type domain-containing protein</fullName>
    </recommendedName>
</protein>
<gene>
    <name evidence="1" type="ORF">TCAL_07379</name>
</gene>
<sequence length="352" mass="40083">LPEAEKSTRFCLWLLESAHHDSRYLTIGREEHVISRPFRPSHTNSTTINFGTNPSKYVCCGKEHTISTCPTFKSLEHGQRFDLVRRGRLCFQCLKRGHMGTYCHHPLSCNVPECQYLHHPLLHSNERKNQSINFHHTPLRTKTETEEGNIDTYALNDEGADTSFVSEKLLQRIGGALKGVSEPLTVLGATGVVQMKCIQTKFGIKSASASDTHTLNVRSLPEVCKNLRSFSWTSIRQRWNHLNGLPLPGGEGKVEVLLALDAESLIGPLEWRRDRPGTPYAFRTLLGWETTRKIPDKPGYEVALPWVPGQPKPANNYLLAEKRFQSLERRFAKDRPFHEAYTRAVEKYIKKN</sequence>
<organism evidence="1 2">
    <name type="scientific">Tigriopus californicus</name>
    <name type="common">Marine copepod</name>
    <dbReference type="NCBI Taxonomy" id="6832"/>
    <lineage>
        <taxon>Eukaryota</taxon>
        <taxon>Metazoa</taxon>
        <taxon>Ecdysozoa</taxon>
        <taxon>Arthropoda</taxon>
        <taxon>Crustacea</taxon>
        <taxon>Multicrustacea</taxon>
        <taxon>Hexanauplia</taxon>
        <taxon>Copepoda</taxon>
        <taxon>Harpacticoida</taxon>
        <taxon>Harpacticidae</taxon>
        <taxon>Tigriopus</taxon>
    </lineage>
</organism>
<feature type="non-terminal residue" evidence="1">
    <location>
        <position position="352"/>
    </location>
</feature>
<feature type="non-terminal residue" evidence="1">
    <location>
        <position position="1"/>
    </location>
</feature>
<evidence type="ECO:0008006" key="3">
    <source>
        <dbReference type="Google" id="ProtNLM"/>
    </source>
</evidence>
<dbReference type="PANTHER" id="PTHR47331">
    <property type="entry name" value="PHD-TYPE DOMAIN-CONTAINING PROTEIN"/>
    <property type="match status" value="1"/>
</dbReference>
<evidence type="ECO:0000313" key="1">
    <source>
        <dbReference type="EMBL" id="TRY79195.1"/>
    </source>
</evidence>
<accession>A0A553PNC7</accession>
<comment type="caution">
    <text evidence="1">The sequence shown here is derived from an EMBL/GenBank/DDBJ whole genome shotgun (WGS) entry which is preliminary data.</text>
</comment>
<dbReference type="PANTHER" id="PTHR47331:SF1">
    <property type="entry name" value="GAG-LIKE PROTEIN"/>
    <property type="match status" value="1"/>
</dbReference>
<dbReference type="EMBL" id="VCGU01000002">
    <property type="protein sequence ID" value="TRY79195.1"/>
    <property type="molecule type" value="Genomic_DNA"/>
</dbReference>
<keyword evidence="2" id="KW-1185">Reference proteome</keyword>
<dbReference type="Proteomes" id="UP000318571">
    <property type="component" value="Chromosome 6"/>
</dbReference>
<reference evidence="1 2" key="1">
    <citation type="journal article" date="2018" name="Nat. Ecol. Evol.">
        <title>Genomic signatures of mitonuclear coevolution across populations of Tigriopus californicus.</title>
        <authorList>
            <person name="Barreto F.S."/>
            <person name="Watson E.T."/>
            <person name="Lima T.G."/>
            <person name="Willett C.S."/>
            <person name="Edmands S."/>
            <person name="Li W."/>
            <person name="Burton R.S."/>
        </authorList>
    </citation>
    <scope>NUCLEOTIDE SEQUENCE [LARGE SCALE GENOMIC DNA]</scope>
    <source>
        <strain evidence="1 2">San Diego</strain>
    </source>
</reference>
<proteinExistence type="predicted"/>
<evidence type="ECO:0000313" key="2">
    <source>
        <dbReference type="Proteomes" id="UP000318571"/>
    </source>
</evidence>
<name>A0A553PNC7_TIGCA</name>
<dbReference type="OMA" id="WETTRKI"/>
<dbReference type="AlphaFoldDB" id="A0A553PNC7"/>